<dbReference type="Proteomes" id="UP000651057">
    <property type="component" value="Unassembled WGS sequence"/>
</dbReference>
<comment type="caution">
    <text evidence="2">The sequence shown here is derived from an EMBL/GenBank/DDBJ whole genome shotgun (WGS) entry which is preliminary data.</text>
</comment>
<dbReference type="GO" id="GO:0008237">
    <property type="term" value="F:metallopeptidase activity"/>
    <property type="evidence" value="ECO:0007669"/>
    <property type="project" value="UniProtKB-KW"/>
</dbReference>
<evidence type="ECO:0000313" key="2">
    <source>
        <dbReference type="EMBL" id="MBL0683088.1"/>
    </source>
</evidence>
<dbReference type="SUPFAM" id="SSF55486">
    <property type="entry name" value="Metalloproteases ('zincins'), catalytic domain"/>
    <property type="match status" value="1"/>
</dbReference>
<gene>
    <name evidence="2" type="ORF">JJQ60_06150</name>
</gene>
<evidence type="ECO:0000313" key="3">
    <source>
        <dbReference type="Proteomes" id="UP000651057"/>
    </source>
</evidence>
<feature type="signal peptide" evidence="1">
    <location>
        <begin position="1"/>
        <end position="19"/>
    </location>
</feature>
<proteinExistence type="predicted"/>
<organism evidence="2 3">
    <name type="scientific">Aquimarina mytili</name>
    <dbReference type="NCBI Taxonomy" id="874423"/>
    <lineage>
        <taxon>Bacteria</taxon>
        <taxon>Pseudomonadati</taxon>
        <taxon>Bacteroidota</taxon>
        <taxon>Flavobacteriia</taxon>
        <taxon>Flavobacteriales</taxon>
        <taxon>Flavobacteriaceae</taxon>
        <taxon>Aquimarina</taxon>
    </lineage>
</organism>
<protein>
    <submittedName>
        <fullName evidence="2">Metalloprotease</fullName>
    </submittedName>
</protein>
<keyword evidence="2" id="KW-0482">Metalloprotease</keyword>
<sequence>MTQTSHIILAFFILSVATAQNSVMINANLDPEKRELSIEQEIVYTNTSSDTLNKVLFLDWANSFSSKTTELGKRFSEDFLKRFYFAKDHERGKTIIQTITNTASKPLKWGRHNGVSDIMWIECSKPLLPGESHTFLLKYKVKIPSSKFTRYGYHANGNFSLKYWHIVPAVYDTKWNAYSHKNLDDLYTPLADYQINIKIPEEYEIVSELERESSTLSDDKLNKTISIQGSNRNEVKLYIERTSTFYGFPAGDLEFISNIDDNDLMPEMKSVATNRIINFLQKKLGPYPFNKILVSESDYKNNPVYGLNQLPDILRPFPDGFQYEIKQLKAITENYLENTLLINPRYDTWIRDALHIYLMMSYTEQFYPEMKIIGKLSKVIGVRWFHAADLKFNDQYFLGYKNMARLFLDQPLSLPQDELVKFNKNIANAYKAGVGFKYLEDYLEDDNIIDQSIKDFYTQNVLKPTSSKEYRKILTSLSPKNIDWFFEDYVNTNKKLDFKIKSVKKRKDSLEVTIKNKRSNTMPISLYGLRKKDVISKTWVSNISGTKTVTIANDDISKLVLDYDQKIPEINRRDNYRNFKWIFNKPLQFRVLQDVEDPRYGQIFFIPEFEFNVYDGFTIASKFYNKTILKRNFEYNISPAYGLKSNKLLGSASFFLRKQIAEDGLYQIRYGINGSMFSYAPDLLFRRLSSSVNFYFRPKDLRSNKKQRLSIRNINVFRERNEENPVVTPDYNVFNARYQYSDFNLINFLGYTIDYQLAKNFGKLSTTINYRKLFLNNRQVNLRLFAGTFLFNDTEKDGDFFSFALDRPTDYLFDYNYLGRSEDTGLVSQQIILAEGGFKSQLEYPFSNQWLTTFNANTNIWNWIYAYGDVGLVKNKGVSPKFVFDSGIRLSLVADYFEVFFPIVSNKGWEISQPNYDQQIRFIITLSPETLIKLFTREWY</sequence>
<dbReference type="Gene3D" id="1.10.390.10">
    <property type="entry name" value="Neutral Protease Domain 2"/>
    <property type="match status" value="1"/>
</dbReference>
<keyword evidence="3" id="KW-1185">Reference proteome</keyword>
<keyword evidence="2" id="KW-0645">Protease</keyword>
<name>A0A936ZQY0_9FLAO</name>
<keyword evidence="1" id="KW-0732">Signal</keyword>
<reference evidence="2" key="1">
    <citation type="submission" date="2021-01" db="EMBL/GenBank/DDBJ databases">
        <authorList>
            <person name="Zhong Y.L."/>
        </authorList>
    </citation>
    <scope>NUCLEOTIDE SEQUENCE</scope>
    <source>
        <strain evidence="2">KCTC 23302</strain>
    </source>
</reference>
<feature type="chain" id="PRO_5037481841" evidence="1">
    <location>
        <begin position="20"/>
        <end position="940"/>
    </location>
</feature>
<dbReference type="InterPro" id="IPR027268">
    <property type="entry name" value="Peptidase_M4/M1_CTD_sf"/>
</dbReference>
<accession>A0A936ZQY0</accession>
<dbReference type="AlphaFoldDB" id="A0A936ZQY0"/>
<keyword evidence="2" id="KW-0378">Hydrolase</keyword>
<evidence type="ECO:0000256" key="1">
    <source>
        <dbReference type="SAM" id="SignalP"/>
    </source>
</evidence>
<dbReference type="EMBL" id="JAERQJ010000002">
    <property type="protein sequence ID" value="MBL0683088.1"/>
    <property type="molecule type" value="Genomic_DNA"/>
</dbReference>